<dbReference type="AlphaFoldDB" id="A0AAQ3RQ90"/>
<evidence type="ECO:0000256" key="2">
    <source>
        <dbReference type="ARBA" id="ARBA00009354"/>
    </source>
</evidence>
<comment type="subcellular location">
    <subcellularLocation>
        <location evidence="1">Nucleus</location>
    </subcellularLocation>
</comment>
<evidence type="ECO:0000256" key="6">
    <source>
        <dbReference type="ARBA" id="ARBA00023163"/>
    </source>
</evidence>
<evidence type="ECO:0000256" key="7">
    <source>
        <dbReference type="ARBA" id="ARBA00023242"/>
    </source>
</evidence>
<comment type="similarity">
    <text evidence="2">Belongs to the Mediator complex subunit 13 family.</text>
</comment>
<dbReference type="PANTHER" id="PTHR48249:SF3">
    <property type="entry name" value="MEDIATOR OF RNA POLYMERASE II TRANSCRIPTION SUBUNIT 13"/>
    <property type="match status" value="1"/>
</dbReference>
<evidence type="ECO:0000313" key="10">
    <source>
        <dbReference type="Proteomes" id="UP001374535"/>
    </source>
</evidence>
<keyword evidence="4" id="KW-0678">Repressor</keyword>
<evidence type="ECO:0000256" key="1">
    <source>
        <dbReference type="ARBA" id="ARBA00004123"/>
    </source>
</evidence>
<name>A0AAQ3RQ90_VIGMU</name>
<dbReference type="GO" id="GO:0045944">
    <property type="term" value="P:positive regulation of transcription by RNA polymerase II"/>
    <property type="evidence" value="ECO:0007669"/>
    <property type="project" value="TreeGrafter"/>
</dbReference>
<keyword evidence="5" id="KW-0805">Transcription regulation</keyword>
<evidence type="ECO:0000256" key="5">
    <source>
        <dbReference type="ARBA" id="ARBA00023015"/>
    </source>
</evidence>
<dbReference type="PANTHER" id="PTHR48249">
    <property type="entry name" value="MEDIATOR OF RNA POLYMERASE II TRANSCRIPTION SUBUNIT 13"/>
    <property type="match status" value="1"/>
</dbReference>
<evidence type="ECO:0000256" key="4">
    <source>
        <dbReference type="ARBA" id="ARBA00022491"/>
    </source>
</evidence>
<evidence type="ECO:0000256" key="3">
    <source>
        <dbReference type="ARBA" id="ARBA00019618"/>
    </source>
</evidence>
<dbReference type="GO" id="GO:0016592">
    <property type="term" value="C:mediator complex"/>
    <property type="evidence" value="ECO:0007669"/>
    <property type="project" value="TreeGrafter"/>
</dbReference>
<feature type="compositionally biased region" description="Polar residues" evidence="8">
    <location>
        <begin position="279"/>
        <end position="290"/>
    </location>
</feature>
<organism evidence="9 10">
    <name type="scientific">Vigna mungo</name>
    <name type="common">Black gram</name>
    <name type="synonym">Phaseolus mungo</name>
    <dbReference type="NCBI Taxonomy" id="3915"/>
    <lineage>
        <taxon>Eukaryota</taxon>
        <taxon>Viridiplantae</taxon>
        <taxon>Streptophyta</taxon>
        <taxon>Embryophyta</taxon>
        <taxon>Tracheophyta</taxon>
        <taxon>Spermatophyta</taxon>
        <taxon>Magnoliopsida</taxon>
        <taxon>eudicotyledons</taxon>
        <taxon>Gunneridae</taxon>
        <taxon>Pentapetalae</taxon>
        <taxon>rosids</taxon>
        <taxon>fabids</taxon>
        <taxon>Fabales</taxon>
        <taxon>Fabaceae</taxon>
        <taxon>Papilionoideae</taxon>
        <taxon>50 kb inversion clade</taxon>
        <taxon>NPAAA clade</taxon>
        <taxon>indigoferoid/millettioid clade</taxon>
        <taxon>Phaseoleae</taxon>
        <taxon>Vigna</taxon>
    </lineage>
</organism>
<evidence type="ECO:0000313" key="9">
    <source>
        <dbReference type="EMBL" id="WVZ01158.1"/>
    </source>
</evidence>
<dbReference type="InterPro" id="IPR051139">
    <property type="entry name" value="Mediator_complx_sub13"/>
</dbReference>
<keyword evidence="7" id="KW-0539">Nucleus</keyword>
<dbReference type="EMBL" id="CP144693">
    <property type="protein sequence ID" value="WVZ01158.1"/>
    <property type="molecule type" value="Genomic_DNA"/>
</dbReference>
<keyword evidence="10" id="KW-1185">Reference proteome</keyword>
<feature type="region of interest" description="Disordered" evidence="8">
    <location>
        <begin position="236"/>
        <end position="309"/>
    </location>
</feature>
<sequence>MAQQQTKVTNFAQITFSIVSDNVISGADYNEYSISGLVIMFQLLLSLTPDPLILGFLTLPAVEFAFAATEEAIFIHVIVSSKHIRMLTTSDLEKVLKHSVESTCRLPVIVSPHGIRGSLTGCSPSDLVKQSYRGQNCYVEVSLGFSRSGTDNSLQPNKISARNLPTLHVAESPITGRSDHKGSADHLSDYEKTFLYPTEAVLVPVLQTSLARSSLRSAGNEDCCEDPWTEINGARMQNSYDSSSNSNSSSISSLSASSSDSDYKTTGPSELEADADSLTCRQSMVSSADQLDSDGPKLGSKRSRTGVTESLSTATNIPVQDTYMSDFGSVEVNNSAITGVGNEPIGSYWDWDDDDRGMEMDIQALLSEFGDFGDFFENDVLPFGEVSEC</sequence>
<accession>A0AAQ3RQ90</accession>
<keyword evidence="6" id="KW-0804">Transcription</keyword>
<proteinExistence type="inferred from homology"/>
<feature type="compositionally biased region" description="Low complexity" evidence="8">
    <location>
        <begin position="238"/>
        <end position="260"/>
    </location>
</feature>
<evidence type="ECO:0000256" key="8">
    <source>
        <dbReference type="SAM" id="MobiDB-lite"/>
    </source>
</evidence>
<protein>
    <recommendedName>
        <fullName evidence="3">Mediator of RNA polymerase II transcription subunit 13</fullName>
    </recommendedName>
</protein>
<reference evidence="9 10" key="1">
    <citation type="journal article" date="2023" name="Life. Sci Alliance">
        <title>Evolutionary insights into 3D genome organization and epigenetic landscape of Vigna mungo.</title>
        <authorList>
            <person name="Junaid A."/>
            <person name="Singh B."/>
            <person name="Bhatia S."/>
        </authorList>
    </citation>
    <scope>NUCLEOTIDE SEQUENCE [LARGE SCALE GENOMIC DNA]</scope>
    <source>
        <strain evidence="9">Urdbean</strain>
    </source>
</reference>
<dbReference type="GO" id="GO:0003713">
    <property type="term" value="F:transcription coactivator activity"/>
    <property type="evidence" value="ECO:0007669"/>
    <property type="project" value="TreeGrafter"/>
</dbReference>
<gene>
    <name evidence="9" type="ORF">V8G54_027227</name>
</gene>
<dbReference type="Proteomes" id="UP001374535">
    <property type="component" value="Chromosome 8"/>
</dbReference>